<dbReference type="PANTHER" id="PTHR45908:SF23">
    <property type="entry name" value="FUNGAL LIPASE-LIKE DOMAIN-CONTAINING PROTEIN"/>
    <property type="match status" value="1"/>
</dbReference>
<keyword evidence="1" id="KW-0732">Signal</keyword>
<gene>
    <name evidence="3" type="ORF">DICVIV_04710</name>
</gene>
<evidence type="ECO:0000313" key="4">
    <source>
        <dbReference type="Proteomes" id="UP000053766"/>
    </source>
</evidence>
<dbReference type="STRING" id="29172.A0A0D8XZ63"/>
<proteinExistence type="predicted"/>
<accession>A0A0D8XZ63</accession>
<evidence type="ECO:0000313" key="3">
    <source>
        <dbReference type="EMBL" id="KJH49152.1"/>
    </source>
</evidence>
<feature type="domain" description="Fungal lipase-type" evidence="2">
    <location>
        <begin position="65"/>
        <end position="177"/>
    </location>
</feature>
<dbReference type="Pfam" id="PF01764">
    <property type="entry name" value="Lipase_3"/>
    <property type="match status" value="1"/>
</dbReference>
<dbReference type="EMBL" id="KN716244">
    <property type="protein sequence ID" value="KJH49152.1"/>
    <property type="molecule type" value="Genomic_DNA"/>
</dbReference>
<reference evidence="4" key="2">
    <citation type="journal article" date="2016" name="Sci. Rep.">
        <title>Dictyocaulus viviparus genome, variome and transcriptome elucidate lungworm biology and support future intervention.</title>
        <authorList>
            <person name="McNulty S.N."/>
            <person name="Strube C."/>
            <person name="Rosa B.A."/>
            <person name="Martin J.C."/>
            <person name="Tyagi R."/>
            <person name="Choi Y.J."/>
            <person name="Wang Q."/>
            <person name="Hallsworth Pepin K."/>
            <person name="Zhang X."/>
            <person name="Ozersky P."/>
            <person name="Wilson R.K."/>
            <person name="Sternberg P.W."/>
            <person name="Gasser R.B."/>
            <person name="Mitreva M."/>
        </authorList>
    </citation>
    <scope>NUCLEOTIDE SEQUENCE [LARGE SCALE GENOMIC DNA]</scope>
    <source>
        <strain evidence="4">HannoverDv2000</strain>
    </source>
</reference>
<dbReference type="InterPro" id="IPR029058">
    <property type="entry name" value="AB_hydrolase_fold"/>
</dbReference>
<dbReference type="InterPro" id="IPR002921">
    <property type="entry name" value="Fungal_lipase-type"/>
</dbReference>
<dbReference type="Proteomes" id="UP000053766">
    <property type="component" value="Unassembled WGS sequence"/>
</dbReference>
<protein>
    <submittedName>
        <fullName evidence="3">Triacylglycerol lipase</fullName>
    </submittedName>
</protein>
<dbReference type="AlphaFoldDB" id="A0A0D8XZ63"/>
<dbReference type="OrthoDB" id="426718at2759"/>
<keyword evidence="4" id="KW-1185">Reference proteome</keyword>
<name>A0A0D8XZ63_DICVI</name>
<organism evidence="3 4">
    <name type="scientific">Dictyocaulus viviparus</name>
    <name type="common">Bovine lungworm</name>
    <dbReference type="NCBI Taxonomy" id="29172"/>
    <lineage>
        <taxon>Eukaryota</taxon>
        <taxon>Metazoa</taxon>
        <taxon>Ecdysozoa</taxon>
        <taxon>Nematoda</taxon>
        <taxon>Chromadorea</taxon>
        <taxon>Rhabditida</taxon>
        <taxon>Rhabditina</taxon>
        <taxon>Rhabditomorpha</taxon>
        <taxon>Strongyloidea</taxon>
        <taxon>Metastrongylidae</taxon>
        <taxon>Dictyocaulus</taxon>
    </lineage>
</organism>
<dbReference type="GO" id="GO:0006629">
    <property type="term" value="P:lipid metabolic process"/>
    <property type="evidence" value="ECO:0007669"/>
    <property type="project" value="InterPro"/>
</dbReference>
<dbReference type="PANTHER" id="PTHR45908">
    <property type="entry name" value="PROTEIN CBG11750-RELATED"/>
    <property type="match status" value="1"/>
</dbReference>
<sequence>MQFVQLLTIVGILMLDLSTTRCSSTAVESRFSDEFARRKVVPLCAATRADNPQLCLNRFFNDTTVKWIAGGMVSEYFYNAFMEVWLGGIEDDFLSASKKYNSYELWIVGHSLGGAMASLASSYVEKMKLFDGDRIKVITFGQPRTGDIDYAKAYENQIPYAFRVTHSRDIVPHIPLRSIQHYYHHKTEVFYNNNMTLASYIECDEEESIHCSDRAIDASIEDHRRYFNVAISKWGKSNCAGDPSNMN</sequence>
<feature type="signal peptide" evidence="1">
    <location>
        <begin position="1"/>
        <end position="22"/>
    </location>
</feature>
<evidence type="ECO:0000259" key="2">
    <source>
        <dbReference type="Pfam" id="PF01764"/>
    </source>
</evidence>
<dbReference type="Gene3D" id="3.40.50.1820">
    <property type="entry name" value="alpha/beta hydrolase"/>
    <property type="match status" value="1"/>
</dbReference>
<reference evidence="3 4" key="1">
    <citation type="submission" date="2013-11" db="EMBL/GenBank/DDBJ databases">
        <title>Draft genome of the bovine lungworm Dictyocaulus viviparus.</title>
        <authorList>
            <person name="Mitreva M."/>
        </authorList>
    </citation>
    <scope>NUCLEOTIDE SEQUENCE [LARGE SCALE GENOMIC DNA]</scope>
    <source>
        <strain evidence="3 4">HannoverDv2000</strain>
    </source>
</reference>
<dbReference type="SUPFAM" id="SSF53474">
    <property type="entry name" value="alpha/beta-Hydrolases"/>
    <property type="match status" value="1"/>
</dbReference>
<evidence type="ECO:0000256" key="1">
    <source>
        <dbReference type="SAM" id="SignalP"/>
    </source>
</evidence>
<dbReference type="CDD" id="cd00519">
    <property type="entry name" value="Lipase_3"/>
    <property type="match status" value="1"/>
</dbReference>
<feature type="chain" id="PRO_5002336244" evidence="1">
    <location>
        <begin position="23"/>
        <end position="247"/>
    </location>
</feature>